<proteinExistence type="predicted"/>
<keyword evidence="4" id="KW-1185">Reference proteome</keyword>
<feature type="region of interest" description="Disordered" evidence="1">
    <location>
        <begin position="51"/>
        <end position="127"/>
    </location>
</feature>
<dbReference type="KEGG" id="rta:Rta_29730"/>
<protein>
    <submittedName>
        <fullName evidence="3">Peptidoglycan lytic transglycosylase, Glycoside Hydrolase Family 23-like protein</fullName>
    </submittedName>
</protein>
<evidence type="ECO:0000313" key="4">
    <source>
        <dbReference type="Proteomes" id="UP000008385"/>
    </source>
</evidence>
<dbReference type="GO" id="GO:0016787">
    <property type="term" value="F:hydrolase activity"/>
    <property type="evidence" value="ECO:0007669"/>
    <property type="project" value="UniProtKB-KW"/>
</dbReference>
<evidence type="ECO:0000313" key="3">
    <source>
        <dbReference type="EMBL" id="AEG94077.1"/>
    </source>
</evidence>
<dbReference type="STRING" id="365046.Rta_29730"/>
<dbReference type="EMBL" id="CP000245">
    <property type="protein sequence ID" value="AEG94077.1"/>
    <property type="molecule type" value="Genomic_DNA"/>
</dbReference>
<evidence type="ECO:0000259" key="2">
    <source>
        <dbReference type="Pfam" id="PF01464"/>
    </source>
</evidence>
<sequence length="265" mass="27901">MSVAVQNQPTVPDITCQPVSPSQRPSPEIALELVLQMISILLNEMMKAAQGQGNMRQNPAAAQSPEEDVFSRNKSVRPDAGTPQAAPDTPQTPPVQPGGGAPQTTTGDTQATATGNVSADVGKPPAGMPAGLWQHCVEAGQKRGEDPFVLAAQMERESKFGKDLRGDSGGDGLMQVEPGTRDTYAAKFQEKMGHAYDHADEKDQVALAAVILADKGGDLTSRLMKYNGGDNWAPGATDSYGRVIEADKYAAAVIARADEMRKSAG</sequence>
<keyword evidence="3" id="KW-0378">Hydrolase</keyword>
<dbReference type="OrthoDB" id="315328at2"/>
<accession>F5XVX4</accession>
<organism evidence="3 4">
    <name type="scientific">Ramlibacter tataouinensis (strain ATCC BAA-407 / DSM 14655 / LMG 21543 / TTB310)</name>
    <dbReference type="NCBI Taxonomy" id="365046"/>
    <lineage>
        <taxon>Bacteria</taxon>
        <taxon>Pseudomonadati</taxon>
        <taxon>Pseudomonadota</taxon>
        <taxon>Betaproteobacteria</taxon>
        <taxon>Burkholderiales</taxon>
        <taxon>Comamonadaceae</taxon>
        <taxon>Ramlibacter</taxon>
    </lineage>
</organism>
<feature type="compositionally biased region" description="Low complexity" evidence="1">
    <location>
        <begin position="78"/>
        <end position="89"/>
    </location>
</feature>
<evidence type="ECO:0000256" key="1">
    <source>
        <dbReference type="SAM" id="MobiDB-lite"/>
    </source>
</evidence>
<reference evidence="4" key="1">
    <citation type="submission" date="2006-01" db="EMBL/GenBank/DDBJ databases">
        <title>Genome of the cyst-dividing bacterium Ramlibacter tataouinensis.</title>
        <authorList>
            <person name="Barakat M."/>
            <person name="Ortet P."/>
            <person name="De Luca G."/>
            <person name="Jourlin-Castelli C."/>
            <person name="Ansaldi M."/>
            <person name="Py B."/>
            <person name="Fichant G."/>
            <person name="Coutinho P."/>
            <person name="Voulhoux R."/>
            <person name="Bastien O."/>
            <person name="Roy S."/>
            <person name="Marechal E."/>
            <person name="Henrissat B."/>
            <person name="Quentin Y."/>
            <person name="Noirot P."/>
            <person name="Filloux A."/>
            <person name="Mejean V."/>
            <person name="DuBow M."/>
            <person name="Barras F."/>
            <person name="Heulin T."/>
        </authorList>
    </citation>
    <scope>NUCLEOTIDE SEQUENCE [LARGE SCALE GENOMIC DNA]</scope>
    <source>
        <strain evidence="4">ATCC BAA-407 / DSM 14655 / LMG 21543 / TTB310</strain>
    </source>
</reference>
<gene>
    <name evidence="3" type="ordered locus">Rta_29730</name>
</gene>
<dbReference type="InterPro" id="IPR008258">
    <property type="entry name" value="Transglycosylase_SLT_dom_1"/>
</dbReference>
<feature type="compositionally biased region" description="Low complexity" evidence="1">
    <location>
        <begin position="102"/>
        <end position="115"/>
    </location>
</feature>
<feature type="domain" description="Transglycosylase SLT" evidence="2">
    <location>
        <begin position="138"/>
        <end position="230"/>
    </location>
</feature>
<dbReference type="SUPFAM" id="SSF53955">
    <property type="entry name" value="Lysozyme-like"/>
    <property type="match status" value="1"/>
</dbReference>
<feature type="compositionally biased region" description="Polar residues" evidence="1">
    <location>
        <begin position="1"/>
        <end position="10"/>
    </location>
</feature>
<dbReference type="HOGENOM" id="CLU_1049191_0_0_4"/>
<feature type="compositionally biased region" description="Polar residues" evidence="1">
    <location>
        <begin position="51"/>
        <end position="61"/>
    </location>
</feature>
<dbReference type="eggNOG" id="COG0741">
    <property type="taxonomic scope" value="Bacteria"/>
</dbReference>
<name>F5XVX4_RAMTT</name>
<dbReference type="InterPro" id="IPR023346">
    <property type="entry name" value="Lysozyme-like_dom_sf"/>
</dbReference>
<dbReference type="Proteomes" id="UP000008385">
    <property type="component" value="Chromosome"/>
</dbReference>
<dbReference type="RefSeq" id="WP_013902308.1">
    <property type="nucleotide sequence ID" value="NC_015677.1"/>
</dbReference>
<dbReference type="Pfam" id="PF01464">
    <property type="entry name" value="SLT"/>
    <property type="match status" value="1"/>
</dbReference>
<feature type="region of interest" description="Disordered" evidence="1">
    <location>
        <begin position="1"/>
        <end position="24"/>
    </location>
</feature>
<dbReference type="AlphaFoldDB" id="F5XVX4"/>
<dbReference type="Gene3D" id="1.10.530.10">
    <property type="match status" value="1"/>
</dbReference>
<reference evidence="3 4" key="2">
    <citation type="journal article" date="2011" name="PLoS ONE">
        <title>The Cyst-Dividing Bacterium Ramlibacter tataouinensis TTB310 Genome Reveals a Well-Stocked Toolbox for Adaptation to a Desert Environment.</title>
        <authorList>
            <person name="De Luca G."/>
            <person name="Barakat M."/>
            <person name="Ortet P."/>
            <person name="Fochesato S."/>
            <person name="Jourlin-Castelli C."/>
            <person name="Ansaldi M."/>
            <person name="Py B."/>
            <person name="Fichant G."/>
            <person name="Coutinho P.M."/>
            <person name="Voulhoux R."/>
            <person name="Bastien O."/>
            <person name="Marechal E."/>
            <person name="Henrissat B."/>
            <person name="Quentin Y."/>
            <person name="Noirot P."/>
            <person name="Filloux A."/>
            <person name="Mejean V."/>
            <person name="Dubow M.S."/>
            <person name="Barras F."/>
            <person name="Barbe V."/>
            <person name="Weissenbach J."/>
            <person name="Mihalcescu I."/>
            <person name="Vermeglio A."/>
            <person name="Achouak W."/>
            <person name="Heulin T."/>
        </authorList>
    </citation>
    <scope>NUCLEOTIDE SEQUENCE [LARGE SCALE GENOMIC DNA]</scope>
    <source>
        <strain evidence="4">ATCC BAA-407 / DSM 14655 / LMG 21543 / TTB310</strain>
    </source>
</reference>